<dbReference type="Gene3D" id="3.30.300.30">
    <property type="match status" value="1"/>
</dbReference>
<dbReference type="RefSeq" id="WP_344422587.1">
    <property type="nucleotide sequence ID" value="NZ_BAAAQK010000020.1"/>
</dbReference>
<dbReference type="Gene3D" id="3.40.50.12780">
    <property type="entry name" value="N-terminal domain of ligase-like"/>
    <property type="match status" value="1"/>
</dbReference>
<dbReference type="Pfam" id="PF00501">
    <property type="entry name" value="AMP-binding"/>
    <property type="match status" value="1"/>
</dbReference>
<dbReference type="InterPro" id="IPR020845">
    <property type="entry name" value="AMP-binding_CS"/>
</dbReference>
<protein>
    <submittedName>
        <fullName evidence="5">Class I adenylate-forming enzyme family protein</fullName>
    </submittedName>
</protein>
<evidence type="ECO:0000256" key="2">
    <source>
        <dbReference type="ARBA" id="ARBA00022598"/>
    </source>
</evidence>
<dbReference type="PANTHER" id="PTHR43201">
    <property type="entry name" value="ACYL-COA SYNTHETASE"/>
    <property type="match status" value="1"/>
</dbReference>
<dbReference type="Proteomes" id="UP001500449">
    <property type="component" value="Unassembled WGS sequence"/>
</dbReference>
<feature type="domain" description="AMP-binding enzyme C-terminal" evidence="4">
    <location>
        <begin position="476"/>
        <end position="552"/>
    </location>
</feature>
<dbReference type="SUPFAM" id="SSF56801">
    <property type="entry name" value="Acetyl-CoA synthetase-like"/>
    <property type="match status" value="1"/>
</dbReference>
<keyword evidence="2" id="KW-0436">Ligase</keyword>
<gene>
    <name evidence="5" type="ORF">GCM10009836_52760</name>
</gene>
<comment type="similarity">
    <text evidence="1">Belongs to the ATP-dependent AMP-binding enzyme family.</text>
</comment>
<dbReference type="PROSITE" id="PS00455">
    <property type="entry name" value="AMP_BINDING"/>
    <property type="match status" value="1"/>
</dbReference>
<dbReference type="PANTHER" id="PTHR43201:SF5">
    <property type="entry name" value="MEDIUM-CHAIN ACYL-COA LIGASE ACSF2, MITOCHONDRIAL"/>
    <property type="match status" value="1"/>
</dbReference>
<dbReference type="EMBL" id="BAAAQK010000020">
    <property type="protein sequence ID" value="GAA1865819.1"/>
    <property type="molecule type" value="Genomic_DNA"/>
</dbReference>
<dbReference type="InterPro" id="IPR045851">
    <property type="entry name" value="AMP-bd_C_sf"/>
</dbReference>
<organism evidence="5 6">
    <name type="scientific">Pseudonocardia ailaonensis</name>
    <dbReference type="NCBI Taxonomy" id="367279"/>
    <lineage>
        <taxon>Bacteria</taxon>
        <taxon>Bacillati</taxon>
        <taxon>Actinomycetota</taxon>
        <taxon>Actinomycetes</taxon>
        <taxon>Pseudonocardiales</taxon>
        <taxon>Pseudonocardiaceae</taxon>
        <taxon>Pseudonocardia</taxon>
    </lineage>
</organism>
<dbReference type="Pfam" id="PF13193">
    <property type="entry name" value="AMP-binding_C"/>
    <property type="match status" value="1"/>
</dbReference>
<proteinExistence type="inferred from homology"/>
<evidence type="ECO:0000313" key="6">
    <source>
        <dbReference type="Proteomes" id="UP001500449"/>
    </source>
</evidence>
<dbReference type="InterPro" id="IPR042099">
    <property type="entry name" value="ANL_N_sf"/>
</dbReference>
<comment type="caution">
    <text evidence="5">The sequence shown here is derived from an EMBL/GenBank/DDBJ whole genome shotgun (WGS) entry which is preliminary data.</text>
</comment>
<sequence>MKDVDQRVDIVERLTRPDGPFPVGSARIRGVDLRVYTAAPDSIRDVLLAGRHWGERPALTFEDETCSWSEQLRLVGRFAGALVEHCQIRPGDRVAVAARNYPEWVVAFSATVSVGAVCVPLNGWWTAAELADALADCGASVVVADAERSALIQSRRHCLPELRRVIEVRPSSEPSGDETWAGVLDAHRDEFDLTAIPIAPDDDATIMYTSGTTGRPKGAVATHRAHVSTMINGQVHNRVESLVAELRGDPVSTPSPVPTSLVVGPLFHVASLPRIISAASTGTHIVLMHKWDAARALELIQRESVDTVPGGVPTVISAFLDVVERTGAHLPTLRTITSGGAPIRSALVDRVGSVFDHRVAGGAGYGLTETSGPMVMIGSHDFFERPLSVGRPFPTTEIRVVDAEGEDVVTGQVGEAWLRGPNSAYRYWGQEHEAFDADGWFHSGDLVRIDEEGFVYVVDRIKDVVIRSGENIYCTEVEEVLGSHPDVRECAVLGRAHDVLGEELIAIVRARVGSTTTANDLRRHVAQHLAAFKVPAEVYLQTSDFPRNAVGKVLKRELREQVALLDTAAPSPTARVR</sequence>
<evidence type="ECO:0000256" key="1">
    <source>
        <dbReference type="ARBA" id="ARBA00006432"/>
    </source>
</evidence>
<feature type="domain" description="AMP-dependent synthetase/ligase" evidence="3">
    <location>
        <begin position="51"/>
        <end position="428"/>
    </location>
</feature>
<name>A0ABN2NEI2_9PSEU</name>
<reference evidence="5 6" key="1">
    <citation type="journal article" date="2019" name="Int. J. Syst. Evol. Microbiol.">
        <title>The Global Catalogue of Microorganisms (GCM) 10K type strain sequencing project: providing services to taxonomists for standard genome sequencing and annotation.</title>
        <authorList>
            <consortium name="The Broad Institute Genomics Platform"/>
            <consortium name="The Broad Institute Genome Sequencing Center for Infectious Disease"/>
            <person name="Wu L."/>
            <person name="Ma J."/>
        </authorList>
    </citation>
    <scope>NUCLEOTIDE SEQUENCE [LARGE SCALE GENOMIC DNA]</scope>
    <source>
        <strain evidence="5 6">JCM 16009</strain>
    </source>
</reference>
<keyword evidence="6" id="KW-1185">Reference proteome</keyword>
<evidence type="ECO:0000259" key="4">
    <source>
        <dbReference type="Pfam" id="PF13193"/>
    </source>
</evidence>
<dbReference type="InterPro" id="IPR025110">
    <property type="entry name" value="AMP-bd_C"/>
</dbReference>
<dbReference type="InterPro" id="IPR000873">
    <property type="entry name" value="AMP-dep_synth/lig_dom"/>
</dbReference>
<evidence type="ECO:0000259" key="3">
    <source>
        <dbReference type="Pfam" id="PF00501"/>
    </source>
</evidence>
<accession>A0ABN2NEI2</accession>
<evidence type="ECO:0000313" key="5">
    <source>
        <dbReference type="EMBL" id="GAA1865819.1"/>
    </source>
</evidence>